<dbReference type="InterPro" id="IPR056639">
    <property type="entry name" value="DUF7737"/>
</dbReference>
<evidence type="ECO:0000313" key="8">
    <source>
        <dbReference type="Proteomes" id="UP000283512"/>
    </source>
</evidence>
<reference evidence="6 8" key="2">
    <citation type="submission" date="2018-08" db="EMBL/GenBank/DDBJ databases">
        <title>A genome reference for cultivated species of the human gut microbiota.</title>
        <authorList>
            <person name="Zou Y."/>
            <person name="Xue W."/>
            <person name="Luo G."/>
        </authorList>
    </citation>
    <scope>NUCLEOTIDE SEQUENCE [LARGE SCALE GENOMIC DNA]</scope>
    <source>
        <strain evidence="6 8">AM16-49B</strain>
    </source>
</reference>
<dbReference type="SUPFAM" id="SSF48371">
    <property type="entry name" value="ARM repeat"/>
    <property type="match status" value="1"/>
</dbReference>
<organism evidence="5 7">
    <name type="scientific">Bacteroides caccae</name>
    <dbReference type="NCBI Taxonomy" id="47678"/>
    <lineage>
        <taxon>Bacteria</taxon>
        <taxon>Pseudomonadati</taxon>
        <taxon>Bacteroidota</taxon>
        <taxon>Bacteroidia</taxon>
        <taxon>Bacteroidales</taxon>
        <taxon>Bacteroidaceae</taxon>
        <taxon>Bacteroides</taxon>
    </lineage>
</organism>
<name>A0A174MDL3_9BACE</name>
<evidence type="ECO:0000313" key="7">
    <source>
        <dbReference type="Proteomes" id="UP000095657"/>
    </source>
</evidence>
<evidence type="ECO:0000259" key="4">
    <source>
        <dbReference type="Pfam" id="PF24879"/>
    </source>
</evidence>
<evidence type="ECO:0000313" key="5">
    <source>
        <dbReference type="EMBL" id="CUP32210.1"/>
    </source>
</evidence>
<dbReference type="InterPro" id="IPR025406">
    <property type="entry name" value="DUF4132"/>
</dbReference>
<sequence length="1686" mass="194504">MRIIYNEDLNKRIIPYVDKLIKNKKKLDKETAVLFDVFIQYLDMDTRYGTYGEQLEPCITEIIREESIRNVAHLFDGKLNKLLLYLLGDEYAGLFHTYLKIKARCPYTCGYSRRSQRSVDPTLHLNHVTDALTQFLKLRATGFNEQAILNGGRTPEEIETIKDAMSCQSWMAAQIAEGNATVIEYLQNVLTSENNANRLNQGHLQAIAASGYRPLLELEGKLLLAAKLQEGLRQAIVETMDEGCPESYLYLFSIIYDNGLQRFASVKRGIAVSTGIGEQDSSDRITNKYVELIRHFLNNQEDAREALQSKDTTKLYLALWSIGFYNTEDIQALIPQIIKEGAKYQVETLLYFLRCTQYTGMNHRISKEALEVWHNEPSVVASILPLYMNGIHLSRYGNYQEGPQLIDYFETKEEAVRHYEYLKQVYQSISAKETYSPYIFFWESAFLTRSDIVLKMAYITWMLHDSALRDDLCAYLPTLETYMRAGYIGIVLNPPTSQLQEEYVLQSLGDRSVDVRDEAYKVLSDMTLSPEQNLKVEELLRFKYSEMRINAINLLMKQPKEQLADSIRRLLTDKVLERRLAGLDMMKTIHNTEFLQDIYQELLPVVKEIRKPNAKEKVLIESLIGDGTEKTVTQHYTKENGFGLYDPALEVNLPEITPDKGFNVRKTFELICFGRAKLIFKKLNKYIETYKNAEFKNSYGEACLIGNSVLINWSNYGGLSGLGRPELWKAFYEEEIGSYDKLLMMSFMLASTGTPQDEDDYDEEDEEDRKADQKSANSFDPLINRMYTGVVYRGLQKELRKLTYYDQINDIIEALAHEYRDEAAYQQLSVNMLLQLLPLLNTENIFRQYTNKHAWLRDKMEYGKKQIVYPIHNNKFVNFWLEIPQKPISDDLFVRYFTVRYQLYKLTNYMEHTPELEETDSYLQATDFARAWMLGLIPAEEVYREMMGRVNSPSRVEAITKVLNDNFRFSKEKERYADIKGIDFSLFRSLAQKVVDRILEIELKRGDSETQVTSLAEELSYVYGAKTFIGILQAFGKDTFIRDSYNWNNTKRGVLSSLLHACYPLPTDTSAQLKKLAKQAEISNERLVEAAMFAPQWIELTEKAINWKGLTSAAYYFHAHTNETCDDKKKAIIARYTPIDVEDLRKGAFDIDWFKDAFKTIGKQRFEVVYNAAKYISCSNSHTRARKFADATSGTVKAADVKKEIIAKRNKDLLMSYGLIPLGRKADKELLERYQYLQKFLKESKEFGAQRQESEKKAVSIALQNLARNSGYGDVTRLTWSMETELIKELLPYLTPKEIDGVEVYVQVSEEGKPEIKQIKAGKELNSMPAKLKKHPYVEELKAVHKKLKDQYTRSRIMLEQAMEDCTRFEESELRKLMQNPVIWPLLKHLVFICNGQTGFYTDGLLVTANAVCLPLKAKDELRIAHPTDLYASGNWHAYQKFLFDKAIRQPFKQVFRELYVPTSEEAEATQSRRYAGNQIQPQKTIAVLKGRRWVADYEDGLQKIYYKENIIANIYAMADWFSPADIEAPTLEYVCFYNRKDYKPMKISEIPPVVFSEVMRDVDLAVSVAHAGSVDPETSHSTIEMRSVLVELTMPLFHFNNVKVEGNFVRIEGKLGKYNIHLGSGVIHQEGGAQIAVLPVHSQNRGRLFLPFVDEDPKTAEILTKIIFFADDDKIKDPSILNQIK</sequence>
<dbReference type="InterPro" id="IPR043782">
    <property type="entry name" value="DUF5724"/>
</dbReference>
<feature type="domain" description="DUF4132" evidence="2">
    <location>
        <begin position="1322"/>
        <end position="1494"/>
    </location>
</feature>
<dbReference type="EMBL" id="QRKD01000012">
    <property type="protein sequence ID" value="RHH88847.1"/>
    <property type="molecule type" value="Genomic_DNA"/>
</dbReference>
<evidence type="ECO:0000313" key="6">
    <source>
        <dbReference type="EMBL" id="RHH88847.1"/>
    </source>
</evidence>
<evidence type="ECO:0000259" key="3">
    <source>
        <dbReference type="Pfam" id="PF18991"/>
    </source>
</evidence>
<feature type="compositionally biased region" description="Acidic residues" evidence="1">
    <location>
        <begin position="756"/>
        <end position="767"/>
    </location>
</feature>
<dbReference type="Proteomes" id="UP000095657">
    <property type="component" value="Unassembled WGS sequence"/>
</dbReference>
<dbReference type="Pfam" id="PF18991">
    <property type="entry name" value="DUF5724"/>
    <property type="match status" value="1"/>
</dbReference>
<dbReference type="Pfam" id="PF24879">
    <property type="entry name" value="DUF7737"/>
    <property type="match status" value="1"/>
</dbReference>
<dbReference type="Pfam" id="PF13569">
    <property type="entry name" value="DUF4132"/>
    <property type="match status" value="1"/>
</dbReference>
<gene>
    <name evidence="6" type="ORF">DW190_13105</name>
    <name evidence="5" type="ORF">ERS852494_01980</name>
</gene>
<dbReference type="InterPro" id="IPR016024">
    <property type="entry name" value="ARM-type_fold"/>
</dbReference>
<feature type="domain" description="DUF7737" evidence="4">
    <location>
        <begin position="1584"/>
        <end position="1685"/>
    </location>
</feature>
<feature type="domain" description="DUF5724" evidence="3">
    <location>
        <begin position="47"/>
        <end position="1282"/>
    </location>
</feature>
<protein>
    <submittedName>
        <fullName evidence="6">DUF4132 domain-containing protein</fullName>
    </submittedName>
</protein>
<feature type="region of interest" description="Disordered" evidence="1">
    <location>
        <begin position="754"/>
        <end position="774"/>
    </location>
</feature>
<dbReference type="Proteomes" id="UP000283512">
    <property type="component" value="Unassembled WGS sequence"/>
</dbReference>
<dbReference type="RefSeq" id="WP_055171610.1">
    <property type="nucleotide sequence ID" value="NZ_CAXSLD010000014.1"/>
</dbReference>
<accession>A0A174MDL3</accession>
<proteinExistence type="predicted"/>
<dbReference type="STRING" id="47678.ERS852494_01980"/>
<evidence type="ECO:0000259" key="2">
    <source>
        <dbReference type="Pfam" id="PF13569"/>
    </source>
</evidence>
<dbReference type="EMBL" id="CZAI01000004">
    <property type="protein sequence ID" value="CUP32210.1"/>
    <property type="molecule type" value="Genomic_DNA"/>
</dbReference>
<evidence type="ECO:0000256" key="1">
    <source>
        <dbReference type="SAM" id="MobiDB-lite"/>
    </source>
</evidence>
<reference evidence="5 7" key="1">
    <citation type="submission" date="2015-09" db="EMBL/GenBank/DDBJ databases">
        <authorList>
            <consortium name="Pathogen Informatics"/>
        </authorList>
    </citation>
    <scope>NUCLEOTIDE SEQUENCE [LARGE SCALE GENOMIC DNA]</scope>
    <source>
        <strain evidence="5 7">2789STDY5834880</strain>
    </source>
</reference>